<feature type="domain" description="Rieske" evidence="10">
    <location>
        <begin position="16"/>
        <end position="111"/>
    </location>
</feature>
<evidence type="ECO:0000256" key="4">
    <source>
        <dbReference type="ARBA" id="ARBA00022723"/>
    </source>
</evidence>
<evidence type="ECO:0000256" key="6">
    <source>
        <dbReference type="ARBA" id="ARBA00023002"/>
    </source>
</evidence>
<gene>
    <name evidence="11" type="ORF">NSJP_3290</name>
</gene>
<dbReference type="InterPro" id="IPR036922">
    <property type="entry name" value="Rieske_2Fe-2S_sf"/>
</dbReference>
<reference evidence="11 12" key="1">
    <citation type="submission" date="2017-03" db="EMBL/GenBank/DDBJ databases">
        <authorList>
            <person name="Afonso C.L."/>
            <person name="Miller P.J."/>
            <person name="Scott M.A."/>
            <person name="Spackman E."/>
            <person name="Goraichik I."/>
            <person name="Dimitrov K.M."/>
            <person name="Suarez D.L."/>
            <person name="Swayne D.E."/>
        </authorList>
    </citation>
    <scope>NUCLEOTIDE SEQUENCE [LARGE SCALE GENOMIC DNA]</scope>
    <source>
        <strain evidence="11">Genome sequencing of Nitrospira japonica strain NJ11</strain>
    </source>
</reference>
<keyword evidence="5" id="KW-0274">FAD</keyword>
<keyword evidence="4" id="KW-0479">Metal-binding</keyword>
<evidence type="ECO:0000313" key="11">
    <source>
        <dbReference type="EMBL" id="SLM49457.1"/>
    </source>
</evidence>
<dbReference type="PANTHER" id="PTHR43557">
    <property type="entry name" value="APOPTOSIS-INDUCING FACTOR 1"/>
    <property type="match status" value="1"/>
</dbReference>
<dbReference type="InterPro" id="IPR016156">
    <property type="entry name" value="FAD/NAD-linked_Rdtase_dimer_sf"/>
</dbReference>
<dbReference type="SUPFAM" id="SSF51905">
    <property type="entry name" value="FAD/NAD(P)-binding domain"/>
    <property type="match status" value="1"/>
</dbReference>
<sequence>MSENGGESLSGPDLRTVGAASSELPDGGMLLGHFNGEPVLLVRKGTTVHAMGAKCTHYGGPLAEGLFDGSVVRCPWHHACFRPETGEAVHAPAFDPVACYSTEKRGGRLFVNQKLSAPPAHAPSTSVPSSVIIVGGGAAGFAAAEMLRRLGYERPVTIISGDDAGPYDRPNISKDYLAGKAPEEWIPLRPLDWYQQTKIDLLTGRRIVRLIPDARAVGLDDGRRLEYGALLLATGASPVKLNVAGADLPHVFTLRTLRDSRAIIERATTARHAVVVGASFIGLEVAASLRTRGLDVHVVAPDEIPMQRVLGPELGRFVRELHEQHGVQFHLGQTVTSITGKSATLKNGTTLDADLVVVGIGVRPNLDLAEQAGLRIDRGVLVDEYLRTSNPHIWAAGDIVRWPDRYSGTSLRVEHWVVAEQQGQAAARNMLGLNQPYAAVPFFWSAHYDVTIAYVGAAPEWDEASVTGSIPDRDCLVAYRKNGKIVAVASVNRDVESLRVQAAMERGDAVAVEACLRPR</sequence>
<keyword evidence="2" id="KW-0285">Flavoprotein</keyword>
<dbReference type="KEGG" id="nja:NSJP_3290"/>
<evidence type="ECO:0000259" key="10">
    <source>
        <dbReference type="PROSITE" id="PS51296"/>
    </source>
</evidence>
<dbReference type="GO" id="GO:0046872">
    <property type="term" value="F:metal ion binding"/>
    <property type="evidence" value="ECO:0007669"/>
    <property type="project" value="UniProtKB-KW"/>
</dbReference>
<dbReference type="AlphaFoldDB" id="A0A1W1I8W7"/>
<dbReference type="Pfam" id="PF00355">
    <property type="entry name" value="Rieske"/>
    <property type="match status" value="1"/>
</dbReference>
<dbReference type="InterPro" id="IPR028202">
    <property type="entry name" value="Reductase_C"/>
</dbReference>
<dbReference type="PROSITE" id="PS50890">
    <property type="entry name" value="PUA"/>
    <property type="match status" value="1"/>
</dbReference>
<evidence type="ECO:0000256" key="7">
    <source>
        <dbReference type="ARBA" id="ARBA00023004"/>
    </source>
</evidence>
<evidence type="ECO:0000256" key="3">
    <source>
        <dbReference type="ARBA" id="ARBA00022714"/>
    </source>
</evidence>
<dbReference type="RefSeq" id="WP_080887675.1">
    <property type="nucleotide sequence ID" value="NZ_LT828648.1"/>
</dbReference>
<dbReference type="PRINTS" id="PR00411">
    <property type="entry name" value="PNDRDTASEI"/>
</dbReference>
<dbReference type="PANTHER" id="PTHR43557:SF2">
    <property type="entry name" value="RIESKE DOMAIN-CONTAINING PROTEIN-RELATED"/>
    <property type="match status" value="1"/>
</dbReference>
<organism evidence="11 12">
    <name type="scientific">Nitrospira japonica</name>
    <dbReference type="NCBI Taxonomy" id="1325564"/>
    <lineage>
        <taxon>Bacteria</taxon>
        <taxon>Pseudomonadati</taxon>
        <taxon>Nitrospirota</taxon>
        <taxon>Nitrospiria</taxon>
        <taxon>Nitrospirales</taxon>
        <taxon>Nitrospiraceae</taxon>
        <taxon>Nitrospira</taxon>
    </lineage>
</organism>
<dbReference type="OrthoDB" id="7809559at2"/>
<dbReference type="Gene3D" id="3.30.390.30">
    <property type="match status" value="1"/>
</dbReference>
<dbReference type="STRING" id="1325564.NSJP_3290"/>
<dbReference type="GO" id="GO:0016651">
    <property type="term" value="F:oxidoreductase activity, acting on NAD(P)H"/>
    <property type="evidence" value="ECO:0007669"/>
    <property type="project" value="TreeGrafter"/>
</dbReference>
<comment type="cofactor">
    <cofactor evidence="1">
        <name>FAD</name>
        <dbReference type="ChEBI" id="CHEBI:57692"/>
    </cofactor>
</comment>
<evidence type="ECO:0000256" key="5">
    <source>
        <dbReference type="ARBA" id="ARBA00022827"/>
    </source>
</evidence>
<dbReference type="PROSITE" id="PS51296">
    <property type="entry name" value="RIESKE"/>
    <property type="match status" value="1"/>
</dbReference>
<evidence type="ECO:0000256" key="9">
    <source>
        <dbReference type="SAM" id="MobiDB-lite"/>
    </source>
</evidence>
<keyword evidence="12" id="KW-1185">Reference proteome</keyword>
<dbReference type="InterPro" id="IPR036188">
    <property type="entry name" value="FAD/NAD-bd_sf"/>
</dbReference>
<keyword evidence="8" id="KW-0411">Iron-sulfur</keyword>
<keyword evidence="7" id="KW-0408">Iron</keyword>
<accession>A0A1W1I8W7</accession>
<dbReference type="PRINTS" id="PR00368">
    <property type="entry name" value="FADPNR"/>
</dbReference>
<evidence type="ECO:0000256" key="1">
    <source>
        <dbReference type="ARBA" id="ARBA00001974"/>
    </source>
</evidence>
<name>A0A1W1I8W7_9BACT</name>
<dbReference type="SUPFAM" id="SSF55424">
    <property type="entry name" value="FAD/NAD-linked reductases, dimerisation (C-terminal) domain"/>
    <property type="match status" value="1"/>
</dbReference>
<dbReference type="SUPFAM" id="SSF50022">
    <property type="entry name" value="ISP domain"/>
    <property type="match status" value="1"/>
</dbReference>
<evidence type="ECO:0000256" key="2">
    <source>
        <dbReference type="ARBA" id="ARBA00022630"/>
    </source>
</evidence>
<proteinExistence type="predicted"/>
<dbReference type="Pfam" id="PF14759">
    <property type="entry name" value="Reductase_C"/>
    <property type="match status" value="1"/>
</dbReference>
<dbReference type="InterPro" id="IPR023753">
    <property type="entry name" value="FAD/NAD-binding_dom"/>
</dbReference>
<dbReference type="Proteomes" id="UP000192042">
    <property type="component" value="Chromosome I"/>
</dbReference>
<keyword evidence="6" id="KW-0560">Oxidoreductase</keyword>
<dbReference type="CDD" id="cd03478">
    <property type="entry name" value="Rieske_AIFL_N"/>
    <property type="match status" value="1"/>
</dbReference>
<protein>
    <submittedName>
        <fullName evidence="11">FAD-dependent pyridine nucleotide-disulfide oxidoreductase</fullName>
    </submittedName>
</protein>
<dbReference type="Pfam" id="PF07992">
    <property type="entry name" value="Pyr_redox_2"/>
    <property type="match status" value="1"/>
</dbReference>
<feature type="region of interest" description="Disordered" evidence="9">
    <location>
        <begin position="1"/>
        <end position="21"/>
    </location>
</feature>
<dbReference type="InterPro" id="IPR050446">
    <property type="entry name" value="FAD-oxidoreductase/Apoptosis"/>
</dbReference>
<dbReference type="Gene3D" id="2.102.10.10">
    <property type="entry name" value="Rieske [2Fe-2S] iron-sulphur domain"/>
    <property type="match status" value="1"/>
</dbReference>
<dbReference type="Gene3D" id="3.50.50.60">
    <property type="entry name" value="FAD/NAD(P)-binding domain"/>
    <property type="match status" value="2"/>
</dbReference>
<dbReference type="InterPro" id="IPR017941">
    <property type="entry name" value="Rieske_2Fe-2S"/>
</dbReference>
<dbReference type="EMBL" id="LT828648">
    <property type="protein sequence ID" value="SLM49457.1"/>
    <property type="molecule type" value="Genomic_DNA"/>
</dbReference>
<keyword evidence="3" id="KW-0001">2Fe-2S</keyword>
<dbReference type="GO" id="GO:0005737">
    <property type="term" value="C:cytoplasm"/>
    <property type="evidence" value="ECO:0007669"/>
    <property type="project" value="TreeGrafter"/>
</dbReference>
<dbReference type="GO" id="GO:0051537">
    <property type="term" value="F:2 iron, 2 sulfur cluster binding"/>
    <property type="evidence" value="ECO:0007669"/>
    <property type="project" value="UniProtKB-KW"/>
</dbReference>
<evidence type="ECO:0000313" key="12">
    <source>
        <dbReference type="Proteomes" id="UP000192042"/>
    </source>
</evidence>
<evidence type="ECO:0000256" key="8">
    <source>
        <dbReference type="ARBA" id="ARBA00023014"/>
    </source>
</evidence>